<reference evidence="2" key="1">
    <citation type="journal article" date="2014" name="Int. J. Syst. Evol. Microbiol.">
        <title>Complete genome of a new Firmicutes species belonging to the dominant human colonic microbiota ('Ruminococcus bicirculans') reveals two chromosomes and a selective capacity to utilize plant glucans.</title>
        <authorList>
            <consortium name="NISC Comparative Sequencing Program"/>
            <person name="Wegmann U."/>
            <person name="Louis P."/>
            <person name="Goesmann A."/>
            <person name="Henrissat B."/>
            <person name="Duncan S.H."/>
            <person name="Flint H.J."/>
        </authorList>
    </citation>
    <scope>NUCLEOTIDE SEQUENCE</scope>
    <source>
        <strain evidence="2">NBRC 108219</strain>
    </source>
</reference>
<keyword evidence="1" id="KW-0472">Membrane</keyword>
<dbReference type="Proteomes" id="UP001161391">
    <property type="component" value="Unassembled WGS sequence"/>
</dbReference>
<sequence length="158" mass="18089">MAMNDATWKRHANPWSVYTRIPVLPLLAFAIWSRVWIGGLCLIPISLLAVWTFINPRIFPVPISTQNWASKGTFGERVWLNRKMVPIPRHHEIWALGLAIASGVALIPMIWGLWALDPWAAFVGAILASALKVWFVDRMAWLYEDMKAKSPDYSSWLY</sequence>
<proteinExistence type="predicted"/>
<name>A0ABQ5VF73_9PROT</name>
<feature type="transmembrane region" description="Helical" evidence="1">
    <location>
        <begin position="119"/>
        <end position="136"/>
    </location>
</feature>
<reference evidence="2" key="2">
    <citation type="submission" date="2023-01" db="EMBL/GenBank/DDBJ databases">
        <title>Draft genome sequence of Algimonas ampicilliniresistens strain NBRC 108219.</title>
        <authorList>
            <person name="Sun Q."/>
            <person name="Mori K."/>
        </authorList>
    </citation>
    <scope>NUCLEOTIDE SEQUENCE</scope>
    <source>
        <strain evidence="2">NBRC 108219</strain>
    </source>
</reference>
<accession>A0ABQ5VF73</accession>
<dbReference type="Pfam" id="PF20358">
    <property type="entry name" value="DUF6653"/>
    <property type="match status" value="1"/>
</dbReference>
<evidence type="ECO:0000313" key="2">
    <source>
        <dbReference type="EMBL" id="GLQ25162.1"/>
    </source>
</evidence>
<dbReference type="EMBL" id="BSNK01000002">
    <property type="protein sequence ID" value="GLQ25162.1"/>
    <property type="molecule type" value="Genomic_DNA"/>
</dbReference>
<dbReference type="InterPro" id="IPR046595">
    <property type="entry name" value="DUF6653"/>
</dbReference>
<protein>
    <submittedName>
        <fullName evidence="2">Uncharacterized protein</fullName>
    </submittedName>
</protein>
<keyword evidence="1" id="KW-0812">Transmembrane</keyword>
<evidence type="ECO:0000313" key="3">
    <source>
        <dbReference type="Proteomes" id="UP001161391"/>
    </source>
</evidence>
<evidence type="ECO:0000256" key="1">
    <source>
        <dbReference type="SAM" id="Phobius"/>
    </source>
</evidence>
<organism evidence="2 3">
    <name type="scientific">Algimonas ampicilliniresistens</name>
    <dbReference type="NCBI Taxonomy" id="1298735"/>
    <lineage>
        <taxon>Bacteria</taxon>
        <taxon>Pseudomonadati</taxon>
        <taxon>Pseudomonadota</taxon>
        <taxon>Alphaproteobacteria</taxon>
        <taxon>Maricaulales</taxon>
        <taxon>Robiginitomaculaceae</taxon>
        <taxon>Algimonas</taxon>
    </lineage>
</organism>
<keyword evidence="1" id="KW-1133">Transmembrane helix</keyword>
<comment type="caution">
    <text evidence="2">The sequence shown here is derived from an EMBL/GenBank/DDBJ whole genome shotgun (WGS) entry which is preliminary data.</text>
</comment>
<keyword evidence="3" id="KW-1185">Reference proteome</keyword>
<gene>
    <name evidence="2" type="ORF">GCM10007853_30360</name>
</gene>
<feature type="transmembrane region" description="Helical" evidence="1">
    <location>
        <begin position="35"/>
        <end position="54"/>
    </location>
</feature>
<feature type="transmembrane region" description="Helical" evidence="1">
    <location>
        <begin position="93"/>
        <end position="113"/>
    </location>
</feature>